<dbReference type="EnsemblMetazoa" id="CPIJ003995-RA">
    <property type="protein sequence ID" value="CPIJ003995-PA"/>
    <property type="gene ID" value="CPIJ003995"/>
</dbReference>
<dbReference type="AlphaFoldDB" id="B0WA47"/>
<evidence type="ECO:0000259" key="7">
    <source>
        <dbReference type="PROSITE" id="PS51022"/>
    </source>
</evidence>
<sequence length="306" mass="34413">MRILFITEYKKIKLDTQEWKHISSTGKDLVLKMLSPNPINRPTISEILEHPWMRDRDKLQRAHLGDTVEELKRYNARRKLKGAVQAVAGGVALDPLCCADTDSMAIGTASESLNEWADEEAGLEAIQKVLDSLDDIIALQDANCDPEVLASMLRDVKLHELLQLYDRISSSVINPLRAPPGDAISRCRDVVDAISSAPGHKQAREKAELINLLGSSHIQIYILYMQITRIGIWKVLALPSFGDPFLRWLAEREDYVAEKRLSQAELSLKHCVVVQTGSQWRGTIMRLNDEIDVRVDRGRANGELEA</sequence>
<keyword evidence="2" id="KW-0723">Serine/threonine-protein kinase</keyword>
<reference evidence="9" key="2">
    <citation type="submission" date="2021-02" db="UniProtKB">
        <authorList>
            <consortium name="EnsemblMetazoa"/>
        </authorList>
    </citation>
    <scope>IDENTIFICATION</scope>
    <source>
        <strain evidence="9">JHB</strain>
    </source>
</reference>
<dbReference type="SUPFAM" id="SSF56112">
    <property type="entry name" value="Protein kinase-like (PK-like)"/>
    <property type="match status" value="1"/>
</dbReference>
<reference evidence="8" key="1">
    <citation type="submission" date="2007-03" db="EMBL/GenBank/DDBJ databases">
        <title>Annotation of Culex pipiens quinquefasciatus.</title>
        <authorList>
            <consortium name="The Broad Institute Genome Sequencing Platform"/>
            <person name="Atkinson P.W."/>
            <person name="Hemingway J."/>
            <person name="Christensen B.M."/>
            <person name="Higgs S."/>
            <person name="Kodira C."/>
            <person name="Hannick L."/>
            <person name="Megy K."/>
            <person name="O'Leary S."/>
            <person name="Pearson M."/>
            <person name="Haas B.J."/>
            <person name="Mauceli E."/>
            <person name="Wortman J.R."/>
            <person name="Lee N.H."/>
            <person name="Guigo R."/>
            <person name="Stanke M."/>
            <person name="Alvarado L."/>
            <person name="Amedeo P."/>
            <person name="Antoine C.H."/>
            <person name="Arensburger P."/>
            <person name="Bidwell S.L."/>
            <person name="Crawford M."/>
            <person name="Camaro F."/>
            <person name="Devon K."/>
            <person name="Engels R."/>
            <person name="Hammond M."/>
            <person name="Howarth C."/>
            <person name="Koehrsen M."/>
            <person name="Lawson D."/>
            <person name="Montgomery P."/>
            <person name="Nene V."/>
            <person name="Nusbaum C."/>
            <person name="Puiu D."/>
            <person name="Romero-Severson J."/>
            <person name="Severson D.W."/>
            <person name="Shumway M."/>
            <person name="Sisk P."/>
            <person name="Stolte C."/>
            <person name="Zeng Q."/>
            <person name="Eisenstadt E."/>
            <person name="Fraser-Liggett C."/>
            <person name="Strausberg R."/>
            <person name="Galagan J."/>
            <person name="Birren B."/>
            <person name="Collins F.H."/>
        </authorList>
    </citation>
    <scope>NUCLEOTIDE SEQUENCE [LARGE SCALE GENOMIC DNA]</scope>
    <source>
        <strain evidence="8">JHB</strain>
    </source>
</reference>
<dbReference type="InterPro" id="IPR004172">
    <property type="entry name" value="L27_dom"/>
</dbReference>
<dbReference type="SUPFAM" id="SSF101288">
    <property type="entry name" value="L27 domain"/>
    <property type="match status" value="1"/>
</dbReference>
<evidence type="ECO:0000313" key="8">
    <source>
        <dbReference type="EMBL" id="EDS40876.1"/>
    </source>
</evidence>
<organism>
    <name type="scientific">Culex quinquefasciatus</name>
    <name type="common">Southern house mosquito</name>
    <name type="synonym">Culex pungens</name>
    <dbReference type="NCBI Taxonomy" id="7176"/>
    <lineage>
        <taxon>Eukaryota</taxon>
        <taxon>Metazoa</taxon>
        <taxon>Ecdysozoa</taxon>
        <taxon>Arthropoda</taxon>
        <taxon>Hexapoda</taxon>
        <taxon>Insecta</taxon>
        <taxon>Pterygota</taxon>
        <taxon>Neoptera</taxon>
        <taxon>Endopterygota</taxon>
        <taxon>Diptera</taxon>
        <taxon>Nematocera</taxon>
        <taxon>Culicoidea</taxon>
        <taxon>Culicidae</taxon>
        <taxon>Culicinae</taxon>
        <taxon>Culicini</taxon>
        <taxon>Culex</taxon>
        <taxon>Culex</taxon>
    </lineage>
</organism>
<dbReference type="VEuPathDB" id="VectorBase:CQUJHB012419"/>
<keyword evidence="6" id="KW-0067">ATP-binding</keyword>
<evidence type="ECO:0000256" key="2">
    <source>
        <dbReference type="ARBA" id="ARBA00022527"/>
    </source>
</evidence>
<comment type="similarity">
    <text evidence="1">Belongs to the protein kinase superfamily. CAMK Ser/Thr protein kinase family.</text>
</comment>
<keyword evidence="4" id="KW-0547">Nucleotide-binding</keyword>
<dbReference type="Gene3D" id="1.10.287.650">
    <property type="entry name" value="L27 domain"/>
    <property type="match status" value="1"/>
</dbReference>
<name>B0WA47_CULQU</name>
<dbReference type="eggNOG" id="KOG0033">
    <property type="taxonomic scope" value="Eukaryota"/>
</dbReference>
<dbReference type="STRING" id="7176.B0WA47"/>
<dbReference type="Gene3D" id="1.10.510.10">
    <property type="entry name" value="Transferase(Phosphotransferase) domain 1"/>
    <property type="match status" value="1"/>
</dbReference>
<dbReference type="InParanoid" id="B0WA47"/>
<dbReference type="Proteomes" id="UP000002320">
    <property type="component" value="Unassembled WGS sequence"/>
</dbReference>
<evidence type="ECO:0000313" key="9">
    <source>
        <dbReference type="EnsemblMetazoa" id="CPIJ003995-PA"/>
    </source>
</evidence>
<accession>B0WA47</accession>
<evidence type="ECO:0000256" key="1">
    <source>
        <dbReference type="ARBA" id="ARBA00006692"/>
    </source>
</evidence>
<dbReference type="PANTHER" id="PTHR24349">
    <property type="entry name" value="SERINE/THREONINE-PROTEIN KINASE"/>
    <property type="match status" value="1"/>
</dbReference>
<keyword evidence="10" id="KW-1185">Reference proteome</keyword>
<dbReference type="VEuPathDB" id="VectorBase:CPIJ003995"/>
<dbReference type="HOGENOM" id="CLU_909888_0_0_1"/>
<dbReference type="GO" id="GO:0030054">
    <property type="term" value="C:cell junction"/>
    <property type="evidence" value="ECO:0007669"/>
    <property type="project" value="UniProtKB-ARBA"/>
</dbReference>
<keyword evidence="5 8" id="KW-0418">Kinase</keyword>
<dbReference type="GO" id="GO:0004674">
    <property type="term" value="F:protein serine/threonine kinase activity"/>
    <property type="evidence" value="ECO:0007669"/>
    <property type="project" value="UniProtKB-KW"/>
</dbReference>
<dbReference type="GO" id="GO:0005524">
    <property type="term" value="F:ATP binding"/>
    <property type="evidence" value="ECO:0007669"/>
    <property type="project" value="UniProtKB-KW"/>
</dbReference>
<evidence type="ECO:0000256" key="5">
    <source>
        <dbReference type="ARBA" id="ARBA00022777"/>
    </source>
</evidence>
<dbReference type="EMBL" id="DS231869">
    <property type="protein sequence ID" value="EDS40876.1"/>
    <property type="molecule type" value="Genomic_DNA"/>
</dbReference>
<feature type="domain" description="L27" evidence="7">
    <location>
        <begin position="122"/>
        <end position="176"/>
    </location>
</feature>
<evidence type="ECO:0000256" key="6">
    <source>
        <dbReference type="ARBA" id="ARBA00022840"/>
    </source>
</evidence>
<evidence type="ECO:0000313" key="10">
    <source>
        <dbReference type="Proteomes" id="UP000002320"/>
    </source>
</evidence>
<evidence type="ECO:0000256" key="4">
    <source>
        <dbReference type="ARBA" id="ARBA00022741"/>
    </source>
</evidence>
<dbReference type="OrthoDB" id="336747at2759"/>
<proteinExistence type="inferred from homology"/>
<dbReference type="Gene3D" id="6.10.140.620">
    <property type="match status" value="1"/>
</dbReference>
<protein>
    <submittedName>
        <fullName evidence="8 9">Calcium-dependent protein kinase</fullName>
    </submittedName>
</protein>
<evidence type="ECO:0000256" key="3">
    <source>
        <dbReference type="ARBA" id="ARBA00022679"/>
    </source>
</evidence>
<gene>
    <name evidence="9" type="primary">6035379</name>
    <name evidence="8" type="ORF">CpipJ_CPIJ003995</name>
</gene>
<dbReference type="InterPro" id="IPR050205">
    <property type="entry name" value="CDPK_Ser/Thr_kinases"/>
</dbReference>
<dbReference type="KEGG" id="cqu:CpipJ_CPIJ003995"/>
<dbReference type="PROSITE" id="PS51022">
    <property type="entry name" value="L27"/>
    <property type="match status" value="1"/>
</dbReference>
<keyword evidence="3" id="KW-0808">Transferase</keyword>
<dbReference type="InterPro" id="IPR011009">
    <property type="entry name" value="Kinase-like_dom_sf"/>
</dbReference>
<dbReference type="InterPro" id="IPR036892">
    <property type="entry name" value="L27_dom_sf"/>
</dbReference>